<reference evidence="4" key="1">
    <citation type="journal article" date="2022" name="Arch. Microbiol.">
        <title>Pseudodesulfovibrio sediminis sp. nov., a mesophilic and neutrophilic sulfate-reducing bacterium isolated from sediment of a brackish lake.</title>
        <authorList>
            <person name="Takahashi A."/>
            <person name="Kojima H."/>
            <person name="Watanabe M."/>
            <person name="Fukui M."/>
        </authorList>
    </citation>
    <scope>NUCLEOTIDE SEQUENCE</scope>
    <source>
        <strain evidence="4">SF6</strain>
    </source>
</reference>
<proteinExistence type="inferred from homology"/>
<dbReference type="Proteomes" id="UP001053296">
    <property type="component" value="Chromosome"/>
</dbReference>
<dbReference type="Gene3D" id="2.40.420.20">
    <property type="match status" value="1"/>
</dbReference>
<dbReference type="Gene3D" id="2.40.30.170">
    <property type="match status" value="1"/>
</dbReference>
<name>A0ABN6ER99_9BACT</name>
<sequence length="419" mass="44891">MNTLFTRAGALFNFKIILPVVIIILASAGAYATVATAPKARKRPQAVIHPTVDTQRISMGDHQVWVPVMGTVTAAREISLESRVSGEVQTVSPNFVPGGFFAQGEEILRINPEDYELALSEVKADVTTAEYDLKLEQGYQKVSAREWNLLKGSSNGTEADSELALRKPHLEKAKADLKAAMATLEQARLNLKRTRITAPFASTVETKSTDVGAAVSEQETLATLVGTDEFWVEASVPVDRLDWISIPVNDKAEGSVARIISGSGTRKTVREGRVVRLLPSLESEGRMARVIISVKDPLNLEGRVDVKPLLLDSYVTVQIDGGTLNNVYTIPRSAYHENGSVWILGSDGTLDIRTVNSVWRENEVIVLADGLADGETLVTSTVSAPVQGMKLRSASTASASEGAQGVAGVVGEVTNGGAQ</sequence>
<evidence type="ECO:0000256" key="3">
    <source>
        <dbReference type="SAM" id="Phobius"/>
    </source>
</evidence>
<gene>
    <name evidence="4" type="ORF">PSDVSF_12040</name>
</gene>
<feature type="transmembrane region" description="Helical" evidence="3">
    <location>
        <begin position="12"/>
        <end position="34"/>
    </location>
</feature>
<feature type="coiled-coil region" evidence="2">
    <location>
        <begin position="167"/>
        <end position="197"/>
    </location>
</feature>
<evidence type="ECO:0000313" key="5">
    <source>
        <dbReference type="Proteomes" id="UP001053296"/>
    </source>
</evidence>
<keyword evidence="3" id="KW-1133">Transmembrane helix</keyword>
<protein>
    <submittedName>
        <fullName evidence="4">Membrane protein</fullName>
    </submittedName>
</protein>
<organism evidence="4 5">
    <name type="scientific">Pseudodesulfovibrio sediminis</name>
    <dbReference type="NCBI Taxonomy" id="2810563"/>
    <lineage>
        <taxon>Bacteria</taxon>
        <taxon>Pseudomonadati</taxon>
        <taxon>Thermodesulfobacteriota</taxon>
        <taxon>Desulfovibrionia</taxon>
        <taxon>Desulfovibrionales</taxon>
        <taxon>Desulfovibrionaceae</taxon>
    </lineage>
</organism>
<keyword evidence="3" id="KW-0812">Transmembrane</keyword>
<accession>A0ABN6ER99</accession>
<evidence type="ECO:0000256" key="2">
    <source>
        <dbReference type="SAM" id="Coils"/>
    </source>
</evidence>
<keyword evidence="5" id="KW-1185">Reference proteome</keyword>
<comment type="similarity">
    <text evidence="1">Belongs to the membrane fusion protein (MFP) (TC 8.A.1) family.</text>
</comment>
<evidence type="ECO:0000313" key="4">
    <source>
        <dbReference type="EMBL" id="BCS87962.1"/>
    </source>
</evidence>
<dbReference type="Gene3D" id="2.40.50.100">
    <property type="match status" value="1"/>
</dbReference>
<keyword evidence="3" id="KW-0472">Membrane</keyword>
<dbReference type="SUPFAM" id="SSF111369">
    <property type="entry name" value="HlyD-like secretion proteins"/>
    <property type="match status" value="1"/>
</dbReference>
<dbReference type="RefSeq" id="WP_229595027.1">
    <property type="nucleotide sequence ID" value="NZ_AP024485.1"/>
</dbReference>
<dbReference type="EMBL" id="AP024485">
    <property type="protein sequence ID" value="BCS87962.1"/>
    <property type="molecule type" value="Genomic_DNA"/>
</dbReference>
<dbReference type="Gene3D" id="1.10.287.470">
    <property type="entry name" value="Helix hairpin bin"/>
    <property type="match status" value="1"/>
</dbReference>
<keyword evidence="2" id="KW-0175">Coiled coil</keyword>
<dbReference type="PANTHER" id="PTHR30469">
    <property type="entry name" value="MULTIDRUG RESISTANCE PROTEIN MDTA"/>
    <property type="match status" value="1"/>
</dbReference>
<evidence type="ECO:0000256" key="1">
    <source>
        <dbReference type="ARBA" id="ARBA00009477"/>
    </source>
</evidence>
<dbReference type="NCBIfam" id="TIGR01730">
    <property type="entry name" value="RND_mfp"/>
    <property type="match status" value="1"/>
</dbReference>
<dbReference type="InterPro" id="IPR006143">
    <property type="entry name" value="RND_pump_MFP"/>
</dbReference>